<evidence type="ECO:0000313" key="1">
    <source>
        <dbReference type="EMBL" id="KAJ9084368.1"/>
    </source>
</evidence>
<gene>
    <name evidence="1" type="ORF">DSO57_1025280</name>
</gene>
<organism evidence="1 2">
    <name type="scientific">Entomophthora muscae</name>
    <dbReference type="NCBI Taxonomy" id="34485"/>
    <lineage>
        <taxon>Eukaryota</taxon>
        <taxon>Fungi</taxon>
        <taxon>Fungi incertae sedis</taxon>
        <taxon>Zoopagomycota</taxon>
        <taxon>Entomophthoromycotina</taxon>
        <taxon>Entomophthoromycetes</taxon>
        <taxon>Entomophthorales</taxon>
        <taxon>Entomophthoraceae</taxon>
        <taxon>Entomophthora</taxon>
    </lineage>
</organism>
<reference evidence="1" key="1">
    <citation type="submission" date="2022-04" db="EMBL/GenBank/DDBJ databases">
        <title>Genome of the entomopathogenic fungus Entomophthora muscae.</title>
        <authorList>
            <person name="Elya C."/>
            <person name="Lovett B.R."/>
            <person name="Lee E."/>
            <person name="Macias A.M."/>
            <person name="Hajek A.E."/>
            <person name="De Bivort B.L."/>
            <person name="Kasson M.T."/>
            <person name="De Fine Licht H.H."/>
            <person name="Stajich J.E."/>
        </authorList>
    </citation>
    <scope>NUCLEOTIDE SEQUENCE</scope>
    <source>
        <strain evidence="1">Berkeley</strain>
    </source>
</reference>
<dbReference type="EMBL" id="QTSX02000851">
    <property type="protein sequence ID" value="KAJ9084368.1"/>
    <property type="molecule type" value="Genomic_DNA"/>
</dbReference>
<keyword evidence="2" id="KW-1185">Reference proteome</keyword>
<proteinExistence type="predicted"/>
<name>A0ACC2UBG7_9FUNG</name>
<sequence>MRQKVITQADPCCHRADTHYHHKDSHHHQLLPATTSQTPTITKKMHTATTQAPPRLSAPTASQPVRTPALPLSGNFPLTTLII</sequence>
<protein>
    <submittedName>
        <fullName evidence="1">Uncharacterized protein</fullName>
    </submittedName>
</protein>
<comment type="caution">
    <text evidence="1">The sequence shown here is derived from an EMBL/GenBank/DDBJ whole genome shotgun (WGS) entry which is preliminary data.</text>
</comment>
<evidence type="ECO:0000313" key="2">
    <source>
        <dbReference type="Proteomes" id="UP001165960"/>
    </source>
</evidence>
<dbReference type="Proteomes" id="UP001165960">
    <property type="component" value="Unassembled WGS sequence"/>
</dbReference>
<accession>A0ACC2UBG7</accession>